<name>A0ABN0D0B9_9FIRM</name>
<dbReference type="SUPFAM" id="SSF52540">
    <property type="entry name" value="P-loop containing nucleoside triphosphate hydrolases"/>
    <property type="match status" value="1"/>
</dbReference>
<dbReference type="PROSITE" id="PS50929">
    <property type="entry name" value="ABC_TM1F"/>
    <property type="match status" value="1"/>
</dbReference>
<dbReference type="SUPFAM" id="SSF90123">
    <property type="entry name" value="ABC transporter transmembrane region"/>
    <property type="match status" value="1"/>
</dbReference>
<dbReference type="InterPro" id="IPR011527">
    <property type="entry name" value="ABC1_TM_dom"/>
</dbReference>
<dbReference type="InterPro" id="IPR039421">
    <property type="entry name" value="Type_1_exporter"/>
</dbReference>
<comment type="subcellular location">
    <subcellularLocation>
        <location evidence="1">Cell membrane</location>
        <topology evidence="1">Multi-pass membrane protein</topology>
    </subcellularLocation>
</comment>
<proteinExistence type="predicted"/>
<dbReference type="InterPro" id="IPR003593">
    <property type="entry name" value="AAA+_ATPase"/>
</dbReference>
<gene>
    <name evidence="10" type="ORF">HMPREF1039_0754</name>
</gene>
<dbReference type="InterPro" id="IPR003439">
    <property type="entry name" value="ABC_transporter-like_ATP-bd"/>
</dbReference>
<feature type="transmembrane region" description="Helical" evidence="7">
    <location>
        <begin position="157"/>
        <end position="175"/>
    </location>
</feature>
<keyword evidence="11" id="KW-1185">Reference proteome</keyword>
<feature type="domain" description="ABC transporter" evidence="8">
    <location>
        <begin position="332"/>
        <end position="566"/>
    </location>
</feature>
<feature type="transmembrane region" description="Helical" evidence="7">
    <location>
        <begin position="52"/>
        <end position="74"/>
    </location>
</feature>
<evidence type="ECO:0000256" key="6">
    <source>
        <dbReference type="ARBA" id="ARBA00023136"/>
    </source>
</evidence>
<dbReference type="InterPro" id="IPR017871">
    <property type="entry name" value="ABC_transporter-like_CS"/>
</dbReference>
<dbReference type="PROSITE" id="PS50893">
    <property type="entry name" value="ABC_TRANSPORTER_2"/>
    <property type="match status" value="1"/>
</dbReference>
<evidence type="ECO:0000256" key="2">
    <source>
        <dbReference type="ARBA" id="ARBA00022692"/>
    </source>
</evidence>
<keyword evidence="2 7" id="KW-0812">Transmembrane</keyword>
<dbReference type="PANTHER" id="PTHR43394:SF1">
    <property type="entry name" value="ATP-BINDING CASSETTE SUB-FAMILY B MEMBER 10, MITOCHONDRIAL"/>
    <property type="match status" value="1"/>
</dbReference>
<evidence type="ECO:0000256" key="3">
    <source>
        <dbReference type="ARBA" id="ARBA00022741"/>
    </source>
</evidence>
<protein>
    <submittedName>
        <fullName evidence="10">ABC transporter, ATP-binding protein</fullName>
    </submittedName>
</protein>
<keyword evidence="6 7" id="KW-0472">Membrane</keyword>
<dbReference type="GO" id="GO:0005524">
    <property type="term" value="F:ATP binding"/>
    <property type="evidence" value="ECO:0007669"/>
    <property type="project" value="UniProtKB-KW"/>
</dbReference>
<dbReference type="CDD" id="cd18549">
    <property type="entry name" value="ABC_6TM_YwjA_like"/>
    <property type="match status" value="1"/>
</dbReference>
<accession>A0ABN0D0B9</accession>
<evidence type="ECO:0000256" key="4">
    <source>
        <dbReference type="ARBA" id="ARBA00022840"/>
    </source>
</evidence>
<evidence type="ECO:0000259" key="9">
    <source>
        <dbReference type="PROSITE" id="PS50929"/>
    </source>
</evidence>
<dbReference type="PROSITE" id="PS00211">
    <property type="entry name" value="ABC_TRANSPORTER_1"/>
    <property type="match status" value="1"/>
</dbReference>
<keyword evidence="3" id="KW-0547">Nucleotide-binding</keyword>
<feature type="transmembrane region" description="Helical" evidence="7">
    <location>
        <begin position="12"/>
        <end position="32"/>
    </location>
</feature>
<evidence type="ECO:0000313" key="11">
    <source>
        <dbReference type="Proteomes" id="UP000004018"/>
    </source>
</evidence>
<dbReference type="PROSITE" id="PS51257">
    <property type="entry name" value="PROKAR_LIPOPROTEIN"/>
    <property type="match status" value="1"/>
</dbReference>
<dbReference type="Gene3D" id="3.40.50.300">
    <property type="entry name" value="P-loop containing nucleotide triphosphate hydrolases"/>
    <property type="match status" value="1"/>
</dbReference>
<dbReference type="InterPro" id="IPR036640">
    <property type="entry name" value="ABC1_TM_sf"/>
</dbReference>
<dbReference type="PANTHER" id="PTHR43394">
    <property type="entry name" value="ATP-DEPENDENT PERMEASE MDL1, MITOCHONDRIAL"/>
    <property type="match status" value="1"/>
</dbReference>
<dbReference type="Gene3D" id="1.20.1560.10">
    <property type="entry name" value="ABC transporter type 1, transmembrane domain"/>
    <property type="match status" value="1"/>
</dbReference>
<dbReference type="EMBL" id="AFIJ01000029">
    <property type="protein sequence ID" value="EGL40282.1"/>
    <property type="molecule type" value="Genomic_DNA"/>
</dbReference>
<evidence type="ECO:0000256" key="1">
    <source>
        <dbReference type="ARBA" id="ARBA00004651"/>
    </source>
</evidence>
<organism evidence="10 11">
    <name type="scientific">Megasphaera lornae</name>
    <dbReference type="NCBI Taxonomy" id="1000568"/>
    <lineage>
        <taxon>Bacteria</taxon>
        <taxon>Bacillati</taxon>
        <taxon>Bacillota</taxon>
        <taxon>Negativicutes</taxon>
        <taxon>Veillonellales</taxon>
        <taxon>Veillonellaceae</taxon>
        <taxon>Megasphaera</taxon>
    </lineage>
</organism>
<feature type="transmembrane region" description="Helical" evidence="7">
    <location>
        <begin position="269"/>
        <end position="287"/>
    </location>
</feature>
<comment type="caution">
    <text evidence="10">The sequence shown here is derived from an EMBL/GenBank/DDBJ whole genome shotgun (WGS) entry which is preliminary data.</text>
</comment>
<keyword evidence="4 10" id="KW-0067">ATP-binding</keyword>
<sequence length="571" mass="63406">MRKLWACYRSYYTQVLYILLGSCVTAGLDITFPMVVRNILSTVLPAADMARLWRLGGILLGLYAISFVVSWGVYYGGKSMGAAIEHELRSRLFLHLETMDFSFFDNVQTGQLLSRLTNDISEIGDLLFQLPNLLVVCCITMVGSAGLLFYINGTLAASVLALLGIKTAATIYFNGQLKVTYQETRTITGALSAQAGESLQAVRLVQAFAREATEYGKFVRLSRELRRAKQRTFRMGASMMSSVLLFSNLINLVIIAIGAWLILQGRMQIGDLVAFLMYLLVFIKPIFQLTALTEQYQRGLAGYRRYEEMMALTPRITDRRDARRMPAHSGTIRFSHICFSYVAGEPVLQDVSFSVEAGKTVAIVGETGSGKSSLVNLLLRFYEPQHGTIYIDDVPIQDYTLASLRQHIGIVQQDVFLFSGSVRDNIAYGCDGASPEAIERAAVAAEAQAFITALPRGYDSTVGERGVKLSGGQKQRLAIARVFLKNPPVLILDEATSALDSATERHIQAALQRLTRNRTTLIIAHRLGTIRRADRILVLHKGQIAESGTHEELLAKKGKYYMLYMSQFKKP</sequence>
<reference evidence="10 11" key="1">
    <citation type="submission" date="2011-04" db="EMBL/GenBank/DDBJ databases">
        <authorList>
            <person name="Harkins D.M."/>
            <person name="Madupu R."/>
            <person name="Durkin A.S."/>
            <person name="Torralba M."/>
            <person name="Methe B."/>
            <person name="Sutton G.G."/>
            <person name="Nelson K.E."/>
        </authorList>
    </citation>
    <scope>NUCLEOTIDE SEQUENCE [LARGE SCALE GENOMIC DNA]</scope>
    <source>
        <strain evidence="10 11">UPII 199-6</strain>
    </source>
</reference>
<feature type="transmembrane region" description="Helical" evidence="7">
    <location>
        <begin position="236"/>
        <end position="263"/>
    </location>
</feature>
<evidence type="ECO:0000256" key="5">
    <source>
        <dbReference type="ARBA" id="ARBA00022989"/>
    </source>
</evidence>
<dbReference type="Proteomes" id="UP000004018">
    <property type="component" value="Unassembled WGS sequence"/>
</dbReference>
<evidence type="ECO:0000256" key="7">
    <source>
        <dbReference type="SAM" id="Phobius"/>
    </source>
</evidence>
<dbReference type="Pfam" id="PF00005">
    <property type="entry name" value="ABC_tran"/>
    <property type="match status" value="1"/>
</dbReference>
<dbReference type="SMART" id="SM00382">
    <property type="entry name" value="AAA"/>
    <property type="match status" value="1"/>
</dbReference>
<feature type="transmembrane region" description="Helical" evidence="7">
    <location>
        <begin position="133"/>
        <end position="151"/>
    </location>
</feature>
<dbReference type="Pfam" id="PF00664">
    <property type="entry name" value="ABC_membrane"/>
    <property type="match status" value="1"/>
</dbReference>
<keyword evidence="5 7" id="KW-1133">Transmembrane helix</keyword>
<evidence type="ECO:0000259" key="8">
    <source>
        <dbReference type="PROSITE" id="PS50893"/>
    </source>
</evidence>
<evidence type="ECO:0000313" key="10">
    <source>
        <dbReference type="EMBL" id="EGL40282.1"/>
    </source>
</evidence>
<feature type="domain" description="ABC transmembrane type-1" evidence="9">
    <location>
        <begin position="18"/>
        <end position="298"/>
    </location>
</feature>
<dbReference type="RefSeq" id="WP_007391145.1">
    <property type="nucleotide sequence ID" value="NZ_AFIJ01000029.1"/>
</dbReference>
<dbReference type="InterPro" id="IPR027417">
    <property type="entry name" value="P-loop_NTPase"/>
</dbReference>